<organism evidence="3 4">
    <name type="scientific">Amphibacillus marinus</name>
    <dbReference type="NCBI Taxonomy" id="872970"/>
    <lineage>
        <taxon>Bacteria</taxon>
        <taxon>Bacillati</taxon>
        <taxon>Bacillota</taxon>
        <taxon>Bacilli</taxon>
        <taxon>Bacillales</taxon>
        <taxon>Bacillaceae</taxon>
        <taxon>Amphibacillus</taxon>
    </lineage>
</organism>
<dbReference type="PANTHER" id="PTHR21621:SF0">
    <property type="entry name" value="BETA-CITRYLGLUTAMATE SYNTHASE B-RELATED"/>
    <property type="match status" value="1"/>
</dbReference>
<keyword evidence="1" id="KW-0067">ATP-binding</keyword>
<accession>A0A1H8IV37</accession>
<dbReference type="PROSITE" id="PS50975">
    <property type="entry name" value="ATP_GRASP"/>
    <property type="match status" value="1"/>
</dbReference>
<protein>
    <recommendedName>
        <fullName evidence="2">ATP-grasp domain-containing protein</fullName>
    </recommendedName>
</protein>
<dbReference type="Proteomes" id="UP000199300">
    <property type="component" value="Unassembled WGS sequence"/>
</dbReference>
<proteinExistence type="predicted"/>
<dbReference type="OrthoDB" id="4789744at2"/>
<dbReference type="AlphaFoldDB" id="A0A1H8IV37"/>
<dbReference type="InterPro" id="IPR011761">
    <property type="entry name" value="ATP-grasp"/>
</dbReference>
<evidence type="ECO:0000313" key="4">
    <source>
        <dbReference type="Proteomes" id="UP000199300"/>
    </source>
</evidence>
<feature type="domain" description="ATP-grasp" evidence="2">
    <location>
        <begin position="102"/>
        <end position="303"/>
    </location>
</feature>
<dbReference type="Gene3D" id="3.30.470.20">
    <property type="entry name" value="ATP-grasp fold, B domain"/>
    <property type="match status" value="1"/>
</dbReference>
<dbReference type="RefSeq" id="WP_091494904.1">
    <property type="nucleotide sequence ID" value="NZ_FODJ01000001.1"/>
</dbReference>
<reference evidence="3 4" key="1">
    <citation type="submission" date="2016-10" db="EMBL/GenBank/DDBJ databases">
        <authorList>
            <person name="de Groot N.N."/>
        </authorList>
    </citation>
    <scope>NUCLEOTIDE SEQUENCE [LARGE SCALE GENOMIC DNA]</scope>
    <source>
        <strain evidence="3 4">CGMCC 1.10434</strain>
    </source>
</reference>
<name>A0A1H8IV37_9BACI</name>
<evidence type="ECO:0000259" key="2">
    <source>
        <dbReference type="PROSITE" id="PS50975"/>
    </source>
</evidence>
<keyword evidence="4" id="KW-1185">Reference proteome</keyword>
<dbReference type="SUPFAM" id="SSF56059">
    <property type="entry name" value="Glutathione synthetase ATP-binding domain-like"/>
    <property type="match status" value="1"/>
</dbReference>
<dbReference type="STRING" id="872970.SAMN04488134_101736"/>
<dbReference type="EMBL" id="FODJ01000001">
    <property type="protein sequence ID" value="SEN72332.1"/>
    <property type="molecule type" value="Genomic_DNA"/>
</dbReference>
<evidence type="ECO:0000256" key="1">
    <source>
        <dbReference type="PROSITE-ProRule" id="PRU00409"/>
    </source>
</evidence>
<dbReference type="GO" id="GO:0005737">
    <property type="term" value="C:cytoplasm"/>
    <property type="evidence" value="ECO:0007669"/>
    <property type="project" value="TreeGrafter"/>
</dbReference>
<gene>
    <name evidence="3" type="ORF">SAMN04488134_101736</name>
</gene>
<dbReference type="GO" id="GO:0009432">
    <property type="term" value="P:SOS response"/>
    <property type="evidence" value="ECO:0007669"/>
    <property type="project" value="TreeGrafter"/>
</dbReference>
<dbReference type="GO" id="GO:0018169">
    <property type="term" value="F:ribosomal S6-glutamic acid ligase activity"/>
    <property type="evidence" value="ECO:0007669"/>
    <property type="project" value="TreeGrafter"/>
</dbReference>
<dbReference type="GO" id="GO:0046872">
    <property type="term" value="F:metal ion binding"/>
    <property type="evidence" value="ECO:0007669"/>
    <property type="project" value="InterPro"/>
</dbReference>
<keyword evidence="1" id="KW-0547">Nucleotide-binding</keyword>
<sequence>MSQPKVFVLHENLEWTEHLTKWLDIKGVPYELWDLASGSINIDSSPPIGVFYNRMSASSHTRGHRYAPEFTQQVIKWLEFYQRPVINGTGAIDLEISKVKQYLALQQANIQTPKTVAVLGQERIISAAQELNCYPLITKHNRAGKGLGVHLFASQAELAAYVNSPLFEPSVDGITLLQQYIKPIDGKIRRSEFINQKFLYTVSIDTTDGFQLCPADECTIEDRPEQLESSTKFEITQPLPSNQQQSYQTFLNQANIDVAAIEWVEDSNHQIYVYDVNTNTNYNSSAEEAAGMFAHEYLAEYLHEKLKAI</sequence>
<dbReference type="PANTHER" id="PTHR21621">
    <property type="entry name" value="RIBOSOMAL PROTEIN S6 MODIFICATION PROTEIN"/>
    <property type="match status" value="1"/>
</dbReference>
<evidence type="ECO:0000313" key="3">
    <source>
        <dbReference type="EMBL" id="SEN72332.1"/>
    </source>
</evidence>
<dbReference type="GO" id="GO:0005524">
    <property type="term" value="F:ATP binding"/>
    <property type="evidence" value="ECO:0007669"/>
    <property type="project" value="UniProtKB-UniRule"/>
</dbReference>